<evidence type="ECO:0000313" key="3">
    <source>
        <dbReference type="Proteomes" id="UP000692954"/>
    </source>
</evidence>
<evidence type="ECO:0000313" key="2">
    <source>
        <dbReference type="EMBL" id="CAD8052548.1"/>
    </source>
</evidence>
<accession>A0A8S1KBW7</accession>
<feature type="chain" id="PRO_5035934773" evidence="1">
    <location>
        <begin position="18"/>
        <end position="2269"/>
    </location>
</feature>
<evidence type="ECO:0000256" key="1">
    <source>
        <dbReference type="SAM" id="SignalP"/>
    </source>
</evidence>
<gene>
    <name evidence="2" type="ORF">PSON_ATCC_30995.1.T0060509</name>
</gene>
<organism evidence="2 3">
    <name type="scientific">Paramecium sonneborni</name>
    <dbReference type="NCBI Taxonomy" id="65129"/>
    <lineage>
        <taxon>Eukaryota</taxon>
        <taxon>Sar</taxon>
        <taxon>Alveolata</taxon>
        <taxon>Ciliophora</taxon>
        <taxon>Intramacronucleata</taxon>
        <taxon>Oligohymenophorea</taxon>
        <taxon>Peniculida</taxon>
        <taxon>Parameciidae</taxon>
        <taxon>Paramecium</taxon>
    </lineage>
</organism>
<dbReference type="EMBL" id="CAJJDN010000006">
    <property type="protein sequence ID" value="CAD8052548.1"/>
    <property type="molecule type" value="Genomic_DNA"/>
</dbReference>
<keyword evidence="3" id="KW-1185">Reference proteome</keyword>
<name>A0A8S1KBW7_9CILI</name>
<dbReference type="Proteomes" id="UP000692954">
    <property type="component" value="Unassembled WGS sequence"/>
</dbReference>
<sequence length="2269" mass="255275">MLFLLLLQIVYSGLIETLDYSINYLNIGYTTQLTFTFRLQSGLGKSGYLSLKIPFQIEATVVSTVPQGVDVIYNEVSTTDCSPISKFPGALFKDGGGWYHVKFLNLDGDSRALEANTYYKVSIVSQTPFSNQVAQILTPIEALTIQDFNVVNWIKYDFNRAFALIEFTAIPPATLISSFTLQSSTPTLLDYRHSLLVQITPTIPIDRKARIVILMTDNDYQFQGEQCTSESYKDANNTDIAALTSSQYSCQIENNILTVHLYQLLNTTLKFSFSIKNPKFVKLAGGGFQVMTMFSYANQIVEQVKVLNILSTSALTWGPNNQNLVIQFLWGLQLQDKTLPQQLKIIRDTSQNPYFNSFKFLFYPSSTTPLNLKLRVILNLNSDIGSMILEGSLQENLPQFDKNPVYCSVTKVQPMKIICSNVGTLNVESRYFIGIRMSFPYQATPGDLPADFGSIQIESSSNGITYDSIPLIPSGRDQLASYSTLNSIAIISSNSGNGFTFAHSQKYSDPFACPTSSSFGLQYADHQQRLIFTARPQITSFAPSVTSRSVGYYLYTNPKIKKGDTIISAESPLQFTPPLTCSPTPAGHSAADFVFPVEQYYVNVLNDNSKYTVIILTRLQSGSATFQNVFGGNAANNLYSVSIGPVYIQNNGSQFCNEDLIDFIGFTVELGLERKPTVPISGIIAANSYTLSGFNQMNNLYISISNFWTGTTNKLDGSLFPAFIRVTGFLEQSIVEKAARLAIFFNNLSPFNEELSPEGKQYVSCSSTLNKKQKCFGYVGSDDSTNAFQSVYNLHRIEFILDDTFSKSGPASPFQLVIPVSTVRNVNQLTFFIATISSNKDDKVYSQFISFKSSLITQTMNAPALILVDPVNAAITKTGQSYKLDLINYAPTVGQSDSDAKVYYGHTQATPVISPNSANLQGAAFFYQGKWNMIGPNFKTKGLILNPALTYEQRCVPYNYNDFYGFLCPMIGDTVITSISQYIEIEGFNYPDKGVQTPTGGYSGWSDKNGNLQSYSSESVSTIIAGRMQIPLNIFPTIQRGYQDQIVKWIFTTVNNIPKDGYVSLAFTTGSWPFSVSSSGYCQLRSSSEAKQIPHTCTITKTDGVEIRFTFSASQAFPPDTYTIVQYGINMPDSSSNDQTYTIITYTILNVIIDSTSVGAGTLKFNNTPLIPKVEVGDVEFERMNNGMRGQFQFKFKLINRGILFNQFINFDITMIASSTVSKSHCSILNHDKSQNFDWKSFEGSSFTLITIRPVSDLNPGVQYIFRCFNIMTPNNYIAPLVKVLSGSTILSQGTATNTPLTFEETPSLLSTTGLTLTKTYPLAYAMIELKLDLVLSQPFDQKSTIYINLPYYYNSFDNKKSLSCLMNDADSYCQYDNERTISIKLFTLTIDSFTIINLVIVGIIQPISTYNDDQIFIMVDYDENKTTINEYGTLSDVAVSSTVPLSLIIRDFEISNIGIRTESQYTYYLTTLGNIQVGQYLVIDLPSKDYGKLVQLKPPVSCSGILESDGITSIMSKCETLGNRILLQFEGVLQANTKYIVKITGMTNMEASSCFIGLPIFSLITQDKTQIQQLSTYVYGNIQQFKLVADNQMNTIYWKEETQTDIKYTIDNKDEILRLNYNELVLKPGQYSQIISLGQKNSGYDKKLRFSINSNSGFFKVINDLVVYPGDGKALTRIGCSGSTNPQSYYLYFSKEESDIPTYSEAGIIQVMITTVKTEITTQFSSYDIPIFMKSIPVLIDFSQHIPVEDLLIDFELIPFDVEKPAGLKFQSTSDTKMNVQVTQENLKITFNIVSDIEVPDIDKLDSIDYYYSTLLMTFSGNSAPYYSQSPTQTKFKLVKDNTDALKKIGCIYAMQFNQLSDYSNKQIITFKSDQDLIIYYHAIMLNGFERQFDDVKLFSENNTELRYSDYYQEQFGIVYLKGQNDYVLELKKLKARTWYKIKSWAINLYDMKNETNYVEFFTQNNDGRLMKLTFHFGTDLNIESKKAIACWLCYSLAYPCYNVLSFDAIFCSSAINKDLSYNSTGVYSQYKMLEETETNTTTDQETTDEGNQNEEEVEIGIETSVQYYFIPNQDLPNDVNWKQVIAAVEDTNFMRYFVGNLTNSSRLFSVDPLQEVTFDQSPELISTIKFTRGLTWLSISNIRLRQTGLVWGYITPRFSAGTYATDGLKPTNIQMKYFANCLNQSISSNYYFIKYYSSESISHNFTDLQPSKWYNIYLIATQDSPSLWTETSPVYSFTNKTLRKPFDEPATKYVKILLSAIIIWLIS</sequence>
<dbReference type="OrthoDB" id="296084at2759"/>
<feature type="signal peptide" evidence="1">
    <location>
        <begin position="1"/>
        <end position="17"/>
    </location>
</feature>
<comment type="caution">
    <text evidence="2">The sequence shown here is derived from an EMBL/GenBank/DDBJ whole genome shotgun (WGS) entry which is preliminary data.</text>
</comment>
<keyword evidence="1" id="KW-0732">Signal</keyword>
<proteinExistence type="predicted"/>
<protein>
    <submittedName>
        <fullName evidence="2">Uncharacterized protein</fullName>
    </submittedName>
</protein>
<reference evidence="2" key="1">
    <citation type="submission" date="2021-01" db="EMBL/GenBank/DDBJ databases">
        <authorList>
            <consortium name="Genoscope - CEA"/>
            <person name="William W."/>
        </authorList>
    </citation>
    <scope>NUCLEOTIDE SEQUENCE</scope>
</reference>